<keyword evidence="2" id="KW-1185">Reference proteome</keyword>
<dbReference type="EMBL" id="MU069840">
    <property type="protein sequence ID" value="KAF5832925.1"/>
    <property type="molecule type" value="Genomic_DNA"/>
</dbReference>
<evidence type="ECO:0000313" key="2">
    <source>
        <dbReference type="Proteomes" id="UP000815325"/>
    </source>
</evidence>
<organism evidence="1 2">
    <name type="scientific">Dunaliella salina</name>
    <name type="common">Green alga</name>
    <name type="synonym">Protococcus salinus</name>
    <dbReference type="NCBI Taxonomy" id="3046"/>
    <lineage>
        <taxon>Eukaryota</taxon>
        <taxon>Viridiplantae</taxon>
        <taxon>Chlorophyta</taxon>
        <taxon>core chlorophytes</taxon>
        <taxon>Chlorophyceae</taxon>
        <taxon>CS clade</taxon>
        <taxon>Chlamydomonadales</taxon>
        <taxon>Dunaliellaceae</taxon>
        <taxon>Dunaliella</taxon>
    </lineage>
</organism>
<comment type="caution">
    <text evidence="1">The sequence shown here is derived from an EMBL/GenBank/DDBJ whole genome shotgun (WGS) entry which is preliminary data.</text>
</comment>
<protein>
    <submittedName>
        <fullName evidence="1">Uncharacterized protein</fullName>
    </submittedName>
</protein>
<evidence type="ECO:0000313" key="1">
    <source>
        <dbReference type="EMBL" id="KAF5832925.1"/>
    </source>
</evidence>
<gene>
    <name evidence="1" type="ORF">DUNSADRAFT_11005</name>
</gene>
<sequence length="201" mass="22086">MCLILQNRSIVPIIVAPVVVFGTHGHWQHKSAVCAVFAKAGAGPHRAHTPSLGPAASCMSAETFNGFVQAHMEDRGLERMELAKVIYEAMLPLLPTMYGGNVPPMVWEPATASIPSRQDLVVLESKALHAAAKSYTMQAVEQMAAERAPALSHTSQDYDPLLWFCFVRCFFDAWMEHAARWRVVLICATGCTVLEHAGEFH</sequence>
<dbReference type="Proteomes" id="UP000815325">
    <property type="component" value="Unassembled WGS sequence"/>
</dbReference>
<reference evidence="1" key="1">
    <citation type="submission" date="2017-08" db="EMBL/GenBank/DDBJ databases">
        <authorList>
            <person name="Polle J.E."/>
            <person name="Barry K."/>
            <person name="Cushman J."/>
            <person name="Schmutz J."/>
            <person name="Tran D."/>
            <person name="Hathwaick L.T."/>
            <person name="Yim W.C."/>
            <person name="Jenkins J."/>
            <person name="Mckie-Krisberg Z.M."/>
            <person name="Prochnik S."/>
            <person name="Lindquist E."/>
            <person name="Dockter R.B."/>
            <person name="Adam C."/>
            <person name="Molina H."/>
            <person name="Bunkerborg J."/>
            <person name="Jin E."/>
            <person name="Buchheim M."/>
            <person name="Magnuson J."/>
        </authorList>
    </citation>
    <scope>NUCLEOTIDE SEQUENCE</scope>
    <source>
        <strain evidence="1">CCAP 19/18</strain>
    </source>
</reference>
<accession>A0ABQ7GE90</accession>
<proteinExistence type="predicted"/>
<name>A0ABQ7GE90_DUNSA</name>